<sequence length="87" mass="9915">MGKGGFQACVNENQVDLFLRSKISDVEIHRLSSKATSRAGNYQPIPLLTATQQPGTNKITWNWRWAGTRKITWNWRWAGTRNGVTLK</sequence>
<dbReference type="KEGG" id="amr:AM1_5852"/>
<gene>
    <name evidence="1" type="ordered locus">AM1_5852</name>
</gene>
<keyword evidence="2" id="KW-1185">Reference proteome</keyword>
<evidence type="ECO:0000313" key="1">
    <source>
        <dbReference type="EMBL" id="ABW30793.1"/>
    </source>
</evidence>
<protein>
    <submittedName>
        <fullName evidence="1">Uncharacterized protein</fullName>
    </submittedName>
</protein>
<dbReference type="Proteomes" id="UP000000268">
    <property type="component" value="Chromosome"/>
</dbReference>
<dbReference type="STRING" id="329726.AM1_5852"/>
<accession>B0C0K0</accession>
<name>B0C0K0_ACAM1</name>
<reference evidence="1 2" key="1">
    <citation type="journal article" date="2008" name="Proc. Natl. Acad. Sci. U.S.A.">
        <title>Niche adaptation and genome expansion in the chlorophyll d-producing cyanobacterium Acaryochloris marina.</title>
        <authorList>
            <person name="Swingley W.D."/>
            <person name="Chen M."/>
            <person name="Cheung P.C."/>
            <person name="Conrad A.L."/>
            <person name="Dejesa L.C."/>
            <person name="Hao J."/>
            <person name="Honchak B.M."/>
            <person name="Karbach L.E."/>
            <person name="Kurdoglu A."/>
            <person name="Lahiri S."/>
            <person name="Mastrian S.D."/>
            <person name="Miyashita H."/>
            <person name="Page L."/>
            <person name="Ramakrishna P."/>
            <person name="Satoh S."/>
            <person name="Sattley W.M."/>
            <person name="Shimada Y."/>
            <person name="Taylor H.L."/>
            <person name="Tomo T."/>
            <person name="Tsuchiya T."/>
            <person name="Wang Z.T."/>
            <person name="Raymond J."/>
            <person name="Mimuro M."/>
            <person name="Blankenship R.E."/>
            <person name="Touchman J.W."/>
        </authorList>
    </citation>
    <scope>NUCLEOTIDE SEQUENCE [LARGE SCALE GENOMIC DNA]</scope>
    <source>
        <strain evidence="2">MBIC 11017</strain>
    </source>
</reference>
<dbReference type="EMBL" id="CP000828">
    <property type="protein sequence ID" value="ABW30793.1"/>
    <property type="molecule type" value="Genomic_DNA"/>
</dbReference>
<dbReference type="AlphaFoldDB" id="B0C0K0"/>
<evidence type="ECO:0000313" key="2">
    <source>
        <dbReference type="Proteomes" id="UP000000268"/>
    </source>
</evidence>
<proteinExistence type="predicted"/>
<organism evidence="1 2">
    <name type="scientific">Acaryochloris marina (strain MBIC 11017)</name>
    <dbReference type="NCBI Taxonomy" id="329726"/>
    <lineage>
        <taxon>Bacteria</taxon>
        <taxon>Bacillati</taxon>
        <taxon>Cyanobacteriota</taxon>
        <taxon>Cyanophyceae</taxon>
        <taxon>Acaryochloridales</taxon>
        <taxon>Acaryochloridaceae</taxon>
        <taxon>Acaryochloris</taxon>
    </lineage>
</organism>
<dbReference type="HOGENOM" id="CLU_2476223_0_0_3"/>
<dbReference type="eggNOG" id="COG4966">
    <property type="taxonomic scope" value="Bacteria"/>
</dbReference>